<comment type="caution">
    <text evidence="1">The sequence shown here is derived from an EMBL/GenBank/DDBJ whole genome shotgun (WGS) entry which is preliminary data.</text>
</comment>
<proteinExistence type="predicted"/>
<dbReference type="EMBL" id="AKWR02000033">
    <property type="protein sequence ID" value="EMJ38401.1"/>
    <property type="molecule type" value="Genomic_DNA"/>
</dbReference>
<accession>A0A0F6IK26</accession>
<sequence length="70" mass="8202">MNFRITLNYLQKITIGLLFLMHLSCEIQAEEFEQQETYTDLTKALQNPLKVRTLDLSANRFKTLPKEIGK</sequence>
<evidence type="ECO:0000313" key="2">
    <source>
        <dbReference type="Proteomes" id="UP000012164"/>
    </source>
</evidence>
<protein>
    <recommendedName>
        <fullName evidence="3">Leucine rich repeat protein</fullName>
    </recommendedName>
</protein>
<feature type="non-terminal residue" evidence="1">
    <location>
        <position position="70"/>
    </location>
</feature>
<dbReference type="Proteomes" id="UP000012164">
    <property type="component" value="Unassembled WGS sequence"/>
</dbReference>
<reference evidence="1 2" key="1">
    <citation type="submission" date="2013-01" db="EMBL/GenBank/DDBJ databases">
        <authorList>
            <person name="Harkins D.M."/>
            <person name="Durkin A.S."/>
            <person name="Brinkac L.M."/>
            <person name="Haft D.H."/>
            <person name="Selengut J.D."/>
            <person name="Sanka R."/>
            <person name="DePew J."/>
            <person name="Purushe J."/>
            <person name="Peacock S.J."/>
            <person name="Thaipadungpanit J."/>
            <person name="Wuthiekanun V.W."/>
            <person name="Day N.P."/>
            <person name="Vinetz J.M."/>
            <person name="Sutton G.G."/>
            <person name="Nierman W.C."/>
            <person name="Fouts D.E."/>
        </authorList>
    </citation>
    <scope>NUCLEOTIDE SEQUENCE [LARGE SCALE GENOMIC DNA]</scope>
    <source>
        <strain evidence="1 2">FPW1039</strain>
    </source>
</reference>
<organism evidence="1 2">
    <name type="scientific">Leptospira interrogans str. FPW1039</name>
    <dbReference type="NCBI Taxonomy" id="1193040"/>
    <lineage>
        <taxon>Bacteria</taxon>
        <taxon>Pseudomonadati</taxon>
        <taxon>Spirochaetota</taxon>
        <taxon>Spirochaetia</taxon>
        <taxon>Leptospirales</taxon>
        <taxon>Leptospiraceae</taxon>
        <taxon>Leptospira</taxon>
    </lineage>
</organism>
<gene>
    <name evidence="1" type="ORF">LEP1GSC079_0145</name>
</gene>
<name>A0A0F6IK26_LEPIR</name>
<evidence type="ECO:0008006" key="3">
    <source>
        <dbReference type="Google" id="ProtNLM"/>
    </source>
</evidence>
<evidence type="ECO:0000313" key="1">
    <source>
        <dbReference type="EMBL" id="EMJ38401.1"/>
    </source>
</evidence>
<dbReference type="AlphaFoldDB" id="A0A0F6IK26"/>